<feature type="transmembrane region" description="Helical" evidence="8">
    <location>
        <begin position="329"/>
        <end position="353"/>
    </location>
</feature>
<evidence type="ECO:0000256" key="1">
    <source>
        <dbReference type="ARBA" id="ARBA00004651"/>
    </source>
</evidence>
<comment type="caution">
    <text evidence="10">The sequence shown here is derived from an EMBL/GenBank/DDBJ whole genome shotgun (WGS) entry which is preliminary data.</text>
</comment>
<accession>A0ABQ6Z8L7</accession>
<keyword evidence="2" id="KW-1003">Cell membrane</keyword>
<sequence length="621" mass="67867">MEAEHRARRAFIAWWTLACVLKLVVAVRLPLFVDEAFYWQEGRHLASAYSDLPGMTAWLVRLGEVLGGEHPLALRMPFLVMGALLPWWVARIGRRWFGAIPGWRAGTLAVLLPLLGMLGVLALPDVPLAFATVLCLHAGARLLHQVTPFAALELALGLALGALSHYRFAGVVVVGAAVILWLPQGRRLLRDPRVLLALVVGLLAWLPLLLWNLENGEAGLRFQLLDRHPWTLHAGGLAFLALQALVVTPLLAWAMLQAAFLTGWKRRPARPQWRFLALFGSIVLAGLFVLGFFADSERVSFHWPVPAYLALLPAAAMMLEGWPVGWRRLAWATAAVGLLAALAWCLAVASPALRQEAAGSKHYPRNFAGWEPLATAVREELAAMPPDTRLLVDDFKIGAELGFALGDPHIAVLDHPLNHAHGRAPQLRLWDLHVGDPPATPALLVLAPGDLPFRQWLQHYHRLCETLGPLPLVRSVLVDHGAQRFLLVRLPPASQAPPYPGACIAPAMAWIDAPVPGQALPPRFEVKGWAFKEGVGLSSVEIVLDDAVVAQAQYGSLADVSSYFPEATDPHLPHIGFRAQVDLPESQAGRRWLGLRLHGTDGSVEEWPRQPVEIVPAAAGR</sequence>
<evidence type="ECO:0000313" key="10">
    <source>
        <dbReference type="EMBL" id="KAF1695836.1"/>
    </source>
</evidence>
<keyword evidence="6 8" id="KW-1133">Transmembrane helix</keyword>
<dbReference type="RefSeq" id="WP_162409012.1">
    <property type="nucleotide sequence ID" value="NZ_CP093331.1"/>
</dbReference>
<dbReference type="EMBL" id="PDWN01000004">
    <property type="protein sequence ID" value="KAF1695836.1"/>
    <property type="molecule type" value="Genomic_DNA"/>
</dbReference>
<comment type="subcellular location">
    <subcellularLocation>
        <location evidence="1">Cell membrane</location>
        <topology evidence="1">Multi-pass membrane protein</topology>
    </subcellularLocation>
</comment>
<keyword evidence="4" id="KW-0808">Transferase</keyword>
<evidence type="ECO:0000313" key="11">
    <source>
        <dbReference type="Proteomes" id="UP000788419"/>
    </source>
</evidence>
<name>A0ABQ6Z8L7_9GAMM</name>
<proteinExistence type="predicted"/>
<protein>
    <recommendedName>
        <fullName evidence="9">Glycosyltransferase RgtA/B/C/D-like domain-containing protein</fullName>
    </recommendedName>
</protein>
<keyword evidence="11" id="KW-1185">Reference proteome</keyword>
<dbReference type="PANTHER" id="PTHR33908">
    <property type="entry name" value="MANNOSYLTRANSFERASE YKCB-RELATED"/>
    <property type="match status" value="1"/>
</dbReference>
<dbReference type="PANTHER" id="PTHR33908:SF11">
    <property type="entry name" value="MEMBRANE PROTEIN"/>
    <property type="match status" value="1"/>
</dbReference>
<evidence type="ECO:0000259" key="9">
    <source>
        <dbReference type="Pfam" id="PF13231"/>
    </source>
</evidence>
<organism evidence="10 11">
    <name type="scientific">Pseudoxanthomonas daejeonensis</name>
    <dbReference type="NCBI Taxonomy" id="266062"/>
    <lineage>
        <taxon>Bacteria</taxon>
        <taxon>Pseudomonadati</taxon>
        <taxon>Pseudomonadota</taxon>
        <taxon>Gammaproteobacteria</taxon>
        <taxon>Lysobacterales</taxon>
        <taxon>Lysobacteraceae</taxon>
        <taxon>Pseudoxanthomonas</taxon>
    </lineage>
</organism>
<feature type="transmembrane region" description="Helical" evidence="8">
    <location>
        <begin position="102"/>
        <end position="123"/>
    </location>
</feature>
<gene>
    <name evidence="10" type="ORF">CSC65_04850</name>
</gene>
<evidence type="ECO:0000256" key="5">
    <source>
        <dbReference type="ARBA" id="ARBA00022692"/>
    </source>
</evidence>
<feature type="transmembrane region" description="Helical" evidence="8">
    <location>
        <begin position="233"/>
        <end position="261"/>
    </location>
</feature>
<feature type="transmembrane region" description="Helical" evidence="8">
    <location>
        <begin position="273"/>
        <end position="293"/>
    </location>
</feature>
<dbReference type="Proteomes" id="UP000788419">
    <property type="component" value="Unassembled WGS sequence"/>
</dbReference>
<evidence type="ECO:0000256" key="4">
    <source>
        <dbReference type="ARBA" id="ARBA00022679"/>
    </source>
</evidence>
<feature type="transmembrane region" description="Helical" evidence="8">
    <location>
        <begin position="164"/>
        <end position="182"/>
    </location>
</feature>
<feature type="transmembrane region" description="Helical" evidence="8">
    <location>
        <begin position="194"/>
        <end position="213"/>
    </location>
</feature>
<dbReference type="InterPro" id="IPR038731">
    <property type="entry name" value="RgtA/B/C-like"/>
</dbReference>
<evidence type="ECO:0000256" key="6">
    <source>
        <dbReference type="ARBA" id="ARBA00022989"/>
    </source>
</evidence>
<dbReference type="Pfam" id="PF13231">
    <property type="entry name" value="PMT_2"/>
    <property type="match status" value="1"/>
</dbReference>
<evidence type="ECO:0000256" key="7">
    <source>
        <dbReference type="ARBA" id="ARBA00023136"/>
    </source>
</evidence>
<evidence type="ECO:0000256" key="2">
    <source>
        <dbReference type="ARBA" id="ARBA00022475"/>
    </source>
</evidence>
<keyword evidence="7 8" id="KW-0472">Membrane</keyword>
<feature type="transmembrane region" description="Helical" evidence="8">
    <location>
        <begin position="305"/>
        <end position="322"/>
    </location>
</feature>
<evidence type="ECO:0000256" key="8">
    <source>
        <dbReference type="SAM" id="Phobius"/>
    </source>
</evidence>
<keyword evidence="5 8" id="KW-0812">Transmembrane</keyword>
<feature type="transmembrane region" description="Helical" evidence="8">
    <location>
        <begin position="72"/>
        <end position="90"/>
    </location>
</feature>
<feature type="domain" description="Glycosyltransferase RgtA/B/C/D-like" evidence="9">
    <location>
        <begin position="53"/>
        <end position="211"/>
    </location>
</feature>
<dbReference type="InterPro" id="IPR050297">
    <property type="entry name" value="LipidA_mod_glycosyltrf_83"/>
</dbReference>
<evidence type="ECO:0000256" key="3">
    <source>
        <dbReference type="ARBA" id="ARBA00022676"/>
    </source>
</evidence>
<reference evidence="10 11" key="1">
    <citation type="submission" date="2017-10" db="EMBL/GenBank/DDBJ databases">
        <title>Whole genome sequencing of members of genus Pseudoxanthomonas.</title>
        <authorList>
            <person name="Kumar S."/>
            <person name="Bansal K."/>
            <person name="Kaur A."/>
            <person name="Patil P."/>
            <person name="Sharma S."/>
            <person name="Patil P.B."/>
        </authorList>
    </citation>
    <scope>NUCLEOTIDE SEQUENCE [LARGE SCALE GENOMIC DNA]</scope>
    <source>
        <strain evidence="10 11">DSM 17801</strain>
    </source>
</reference>
<keyword evidence="3" id="KW-0328">Glycosyltransferase</keyword>